<feature type="domain" description="Tesmin/TSO1-like CXC" evidence="2">
    <location>
        <begin position="1365"/>
        <end position="1410"/>
    </location>
</feature>
<dbReference type="SMART" id="SM01114">
    <property type="entry name" value="CXC"/>
    <property type="match status" value="1"/>
</dbReference>
<evidence type="ECO:0000259" key="2">
    <source>
        <dbReference type="SMART" id="SM01114"/>
    </source>
</evidence>
<keyword evidence="4" id="KW-1185">Reference proteome</keyword>
<protein>
    <recommendedName>
        <fullName evidence="2">Tesmin/TSO1-like CXC domain-containing protein</fullName>
    </recommendedName>
</protein>
<proteinExistence type="predicted"/>
<sequence length="1437" mass="162601">MLKRAKERYERHLEGPNEMRRKSSITVEDSQQITRSKTIPYDKNVCFFCEGDAGYRQSLHSVLTSSAGESLRAAIEMSSNDKLRVKLSSAIDPSDAHAIDIKYHGKCWVNHVTSVLRRGKSQAPAVSTDQPVSRRASKAAAQIEFLTMVENTLRNGTILTMSKLQEGYESILEANNVENPTCTRKVLKQLIQNEIQGAEFHRPKRVNESERVTIKSTRDFAIQQSEGSIDVSDQEMKTLFEAAKFLRRSISQCKNWVFTGSFQDLNSNHLPQELYSFCRWLISGPSTDINASNKSNEIHKRAMSLAQTAISMFLTDRQKSNTKSKVIKSSRDMPQQLAVGLALRQSIRSKEIVNMLHGFGMSVEYNRLLRIEAQIEQSVLERMNQHGGMYLPENFVKNRHVFFAIDNVDFAEDAHDGKHTLHGTAMAIYQKTDPRDTTPQIRLDSQPSQGRTLRNLPESIPELMECQEPPKTPKNPVYPNFRLYDKDELPIVVGRKEFAWMLGRSLSSLSQQETQEPEELCNATQVPVWSAYNSLIYDPLDTTRSATPPLIAAPAHEWSTLLTALKQAQNINTLVVGADRKTAVTLDLGLYQPAKRLQMARNDMDHLRASLCELHIVMAQLRTIGSYIDNSGVDMCWVEFDLFGFSTVKQIIEGKHVRRGQTAHLVTLQALFSMYQEAFFQFDGECYQAISQAAKELDEACTQGKKEELVDKNTRMMDTISSLNVLEKMTAFDKARDKRPIFKVIRVDHALEHINRSMKVSGGLIGITLNPSARNKFFLIAPELARLAEEAKDMAGLSRQKKAKEHHNLSTAVLVREERNVKKLTATIERFTNPFTEESDDLFNLVTKVVVAEKVKDDLCGQSVIGRKLLETFVNERIKSDKVNVWSTMKKRKLLTWRSNGKKVRVSLKDKVVELQEDRNLFARLMMVAKSRPEIDIKEAIGQHEFSVVPRSLFANDGTMFHCSMKSALMSILEKTGESLDTSRTDDSVASSAPSTMTVAIIDGMAELQSLDKPNWVSSCEKLAKHFNDCFFHKYRESEEVRLVFDRYDLPSSLKTATRARRQGTTDPVYYRITDSTQIAKVNMKRLLSDSNTKMELTVYLAQKSMEYAVLNGRRFVVSWACQCEATHQRTEHLQSNQEEADTKLVLHALDATANGATTLEIHSPDTDVFVLCLRRYPELCRNTYFVTGTGQRRRRINLMPIFQSLGAAKAAALPAFHALSRADNTGSFSGKGKLACWKVFNRADEDVITALANLGTTEHPDEDTIKGVEKFVCHLYQPNTSICKVNELRWSLFKKKQAQSERLPPTHGALREAILRAHYQTMVWNNDKVPNPNIPSPENYGWKKDNDEWLPVMTTTPPAPEAIIEMVKCGCVKQRCSTNRCQCRKAGLTCTELCACSDDDEPCENSLQEDDSDEYIDDNDESDNSYDSASDDDEDD</sequence>
<evidence type="ECO:0000313" key="3">
    <source>
        <dbReference type="EMBL" id="CAH3173397.1"/>
    </source>
</evidence>
<gene>
    <name evidence="3" type="ORF">PLOB_00014060</name>
</gene>
<dbReference type="PANTHER" id="PTHR47018:SF3">
    <property type="entry name" value="MYCBP-ASSOCIATED PROTEIN"/>
    <property type="match status" value="1"/>
</dbReference>
<reference evidence="3 4" key="1">
    <citation type="submission" date="2022-05" db="EMBL/GenBank/DDBJ databases">
        <authorList>
            <consortium name="Genoscope - CEA"/>
            <person name="William W."/>
        </authorList>
    </citation>
    <scope>NUCLEOTIDE SEQUENCE [LARGE SCALE GENOMIC DNA]</scope>
</reference>
<evidence type="ECO:0000313" key="4">
    <source>
        <dbReference type="Proteomes" id="UP001159405"/>
    </source>
</evidence>
<dbReference type="Proteomes" id="UP001159405">
    <property type="component" value="Unassembled WGS sequence"/>
</dbReference>
<dbReference type="InterPro" id="IPR033467">
    <property type="entry name" value="Tesmin/TSO1-like_CXC"/>
</dbReference>
<feature type="region of interest" description="Disordered" evidence="1">
    <location>
        <begin position="1401"/>
        <end position="1437"/>
    </location>
</feature>
<dbReference type="PANTHER" id="PTHR47018">
    <property type="entry name" value="CXC DOMAIN-CONTAINING PROTEIN-RELATED"/>
    <property type="match status" value="1"/>
</dbReference>
<accession>A0ABN8R3X8</accession>
<name>A0ABN8R3X8_9CNID</name>
<feature type="compositionally biased region" description="Basic and acidic residues" evidence="1">
    <location>
        <begin position="7"/>
        <end position="21"/>
    </location>
</feature>
<evidence type="ECO:0000256" key="1">
    <source>
        <dbReference type="SAM" id="MobiDB-lite"/>
    </source>
</evidence>
<organism evidence="3 4">
    <name type="scientific">Porites lobata</name>
    <dbReference type="NCBI Taxonomy" id="104759"/>
    <lineage>
        <taxon>Eukaryota</taxon>
        <taxon>Metazoa</taxon>
        <taxon>Cnidaria</taxon>
        <taxon>Anthozoa</taxon>
        <taxon>Hexacorallia</taxon>
        <taxon>Scleractinia</taxon>
        <taxon>Fungiina</taxon>
        <taxon>Poritidae</taxon>
        <taxon>Porites</taxon>
    </lineage>
</organism>
<comment type="caution">
    <text evidence="3">The sequence shown here is derived from an EMBL/GenBank/DDBJ whole genome shotgun (WGS) entry which is preliminary data.</text>
</comment>
<dbReference type="EMBL" id="CALNXK010000181">
    <property type="protein sequence ID" value="CAH3173397.1"/>
    <property type="molecule type" value="Genomic_DNA"/>
</dbReference>
<feature type="region of interest" description="Disordered" evidence="1">
    <location>
        <begin position="1"/>
        <end position="22"/>
    </location>
</feature>